<name>A0ABU9JBE3_AEREN</name>
<comment type="caution">
    <text evidence="1">The sequence shown here is derived from an EMBL/GenBank/DDBJ whole genome shotgun (WGS) entry which is preliminary data.</text>
</comment>
<gene>
    <name evidence="1" type="ORF">V1482_10910</name>
</gene>
<dbReference type="Proteomes" id="UP001491613">
    <property type="component" value="Unassembled WGS sequence"/>
</dbReference>
<evidence type="ECO:0000313" key="2">
    <source>
        <dbReference type="Proteomes" id="UP001491613"/>
    </source>
</evidence>
<proteinExistence type="predicted"/>
<accession>A0ABU9JBE3</accession>
<sequence>MDRLNEAQWYVELMQEHYHCAAKFRWALSSFLRAIKEVSQIISMEVQVNNDLKEWYKEKRKEISKDPIISYLSKQRDIVVHQKALETASKGTIGFTRNKKLKLGLGISIDPSHDSEEAILTYINFAAKESDFLGILYTEHDGSGEFTAVVREWCLDEHLDTEVTLLCKHAWEMLIKVVVDLGCMLGADLFAPELKMKPIEDVTIQMYNPEWIKKQYDIAMQAHKN</sequence>
<evidence type="ECO:0000313" key="1">
    <source>
        <dbReference type="EMBL" id="MEL3919923.1"/>
    </source>
</evidence>
<organism evidence="1 2">
    <name type="scientific">Aeromonas enteropelogenes</name>
    <name type="common">Aeromonas trota</name>
    <dbReference type="NCBI Taxonomy" id="29489"/>
    <lineage>
        <taxon>Bacteria</taxon>
        <taxon>Pseudomonadati</taxon>
        <taxon>Pseudomonadota</taxon>
        <taxon>Gammaproteobacteria</taxon>
        <taxon>Aeromonadales</taxon>
        <taxon>Aeromonadaceae</taxon>
        <taxon>Aeromonas</taxon>
    </lineage>
</organism>
<keyword evidence="2" id="KW-1185">Reference proteome</keyword>
<dbReference type="RefSeq" id="WP_342017537.1">
    <property type="nucleotide sequence ID" value="NZ_JAVTII010000004.1"/>
</dbReference>
<protein>
    <submittedName>
        <fullName evidence="1">Uncharacterized protein</fullName>
    </submittedName>
</protein>
<dbReference type="EMBL" id="JAZDDP010000004">
    <property type="protein sequence ID" value="MEL3919923.1"/>
    <property type="molecule type" value="Genomic_DNA"/>
</dbReference>
<reference evidence="1 2" key="1">
    <citation type="submission" date="2024-01" db="EMBL/GenBank/DDBJ databases">
        <title>Horizontal gene transfer in Aeromonas trota.</title>
        <authorList>
            <person name="Otero Olarra J.E."/>
            <person name="Perez Valdespino A."/>
        </authorList>
    </citation>
    <scope>NUCLEOTIDE SEQUENCE [LARGE SCALE GENOMIC DNA]</scope>
    <source>
        <strain evidence="1 2">9.1</strain>
    </source>
</reference>